<evidence type="ECO:0000259" key="4">
    <source>
        <dbReference type="SMART" id="SM00382"/>
    </source>
</evidence>
<comment type="caution">
    <text evidence="5">The sequence shown here is derived from an EMBL/GenBank/DDBJ whole genome shotgun (WGS) entry which is preliminary data.</text>
</comment>
<dbReference type="FunFam" id="2.30.30.940:FF:000002">
    <property type="entry name" value="ATP-dependent RecD-like DNA helicase"/>
    <property type="match status" value="1"/>
</dbReference>
<protein>
    <recommendedName>
        <fullName evidence="3">ATP-dependent RecD2 DNA helicase</fullName>
        <ecNumber evidence="3">5.6.2.3</ecNumber>
    </recommendedName>
    <alternativeName>
        <fullName evidence="3">DNA 5'-3' helicase subunit RecD2</fullName>
    </alternativeName>
</protein>
<dbReference type="EC" id="5.6.2.3" evidence="3"/>
<keyword evidence="2 3" id="KW-0067">ATP-binding</keyword>
<dbReference type="Pfam" id="PF13538">
    <property type="entry name" value="UvrD_C_2"/>
    <property type="match status" value="1"/>
</dbReference>
<dbReference type="RefSeq" id="WP_002462077.1">
    <property type="nucleotide sequence ID" value="NZ_AEUN01000039.1"/>
</dbReference>
<gene>
    <name evidence="3" type="primary">recD2</name>
    <name evidence="5" type="ORF">SS7213T_02068</name>
</gene>
<feature type="binding site" evidence="3">
    <location>
        <begin position="364"/>
        <end position="368"/>
    </location>
    <ligand>
        <name>ATP</name>
        <dbReference type="ChEBI" id="CHEBI:30616"/>
    </ligand>
</feature>
<accession>G5JG49</accession>
<dbReference type="InterPro" id="IPR041451">
    <property type="entry name" value="RecD2_SH13"/>
</dbReference>
<dbReference type="InterPro" id="IPR027417">
    <property type="entry name" value="P-loop_NTPase"/>
</dbReference>
<keyword evidence="6" id="KW-1185">Reference proteome</keyword>
<comment type="catalytic activity">
    <reaction evidence="3">
        <text>ATP + H2O = ADP + phosphate + H(+)</text>
        <dbReference type="Rhea" id="RHEA:13065"/>
        <dbReference type="ChEBI" id="CHEBI:15377"/>
        <dbReference type="ChEBI" id="CHEBI:15378"/>
        <dbReference type="ChEBI" id="CHEBI:30616"/>
        <dbReference type="ChEBI" id="CHEBI:43474"/>
        <dbReference type="ChEBI" id="CHEBI:456216"/>
        <dbReference type="EC" id="5.6.2.3"/>
    </reaction>
</comment>
<dbReference type="Pfam" id="PF23139">
    <property type="entry name" value="OB_YrrC"/>
    <property type="match status" value="1"/>
</dbReference>
<dbReference type="GO" id="GO:0043139">
    <property type="term" value="F:5'-3' DNA helicase activity"/>
    <property type="evidence" value="ECO:0007669"/>
    <property type="project" value="UniProtKB-UniRule"/>
</dbReference>
<dbReference type="Gene3D" id="1.10.10.2220">
    <property type="match status" value="1"/>
</dbReference>
<dbReference type="CDD" id="cd18809">
    <property type="entry name" value="SF1_C_RecD"/>
    <property type="match status" value="1"/>
</dbReference>
<dbReference type="GO" id="GO:0006310">
    <property type="term" value="P:DNA recombination"/>
    <property type="evidence" value="ECO:0007669"/>
    <property type="project" value="InterPro"/>
</dbReference>
<dbReference type="Proteomes" id="UP000005413">
    <property type="component" value="Unassembled WGS sequence"/>
</dbReference>
<dbReference type="InterPro" id="IPR027785">
    <property type="entry name" value="UvrD-like_helicase_C"/>
</dbReference>
<dbReference type="GO" id="GO:0005524">
    <property type="term" value="F:ATP binding"/>
    <property type="evidence" value="ECO:0007669"/>
    <property type="project" value="UniProtKB-UniRule"/>
</dbReference>
<dbReference type="OrthoDB" id="9803432at2"/>
<dbReference type="Pfam" id="PF14490">
    <property type="entry name" value="HHH_RecD2"/>
    <property type="match status" value="1"/>
</dbReference>
<keyword evidence="3 5" id="KW-0347">Helicase</keyword>
<keyword evidence="3" id="KW-0378">Hydrolase</keyword>
<proteinExistence type="inferred from homology"/>
<dbReference type="GO" id="GO:0017116">
    <property type="term" value="F:single-stranded DNA helicase activity"/>
    <property type="evidence" value="ECO:0007669"/>
    <property type="project" value="TreeGrafter"/>
</dbReference>
<evidence type="ECO:0000256" key="3">
    <source>
        <dbReference type="HAMAP-Rule" id="MF_01488"/>
    </source>
</evidence>
<evidence type="ECO:0000256" key="2">
    <source>
        <dbReference type="ARBA" id="ARBA00022840"/>
    </source>
</evidence>
<dbReference type="InterPro" id="IPR029493">
    <property type="entry name" value="RecD2-like_HHH"/>
</dbReference>
<dbReference type="SUPFAM" id="SSF52540">
    <property type="entry name" value="P-loop containing nucleoside triphosphate hydrolases"/>
    <property type="match status" value="2"/>
</dbReference>
<dbReference type="NCBIfam" id="TIGR01448">
    <property type="entry name" value="recD_rel"/>
    <property type="match status" value="1"/>
</dbReference>
<dbReference type="Pfam" id="PF18335">
    <property type="entry name" value="SH3_13"/>
    <property type="match status" value="1"/>
</dbReference>
<dbReference type="Gene3D" id="3.40.50.300">
    <property type="entry name" value="P-loop containing nucleotide triphosphate hydrolases"/>
    <property type="match status" value="2"/>
</dbReference>
<feature type="domain" description="AAA+ ATPase" evidence="4">
    <location>
        <begin position="353"/>
        <end position="513"/>
    </location>
</feature>
<evidence type="ECO:0000313" key="6">
    <source>
        <dbReference type="Proteomes" id="UP000005413"/>
    </source>
</evidence>
<dbReference type="InterPro" id="IPR003593">
    <property type="entry name" value="AAA+_ATPase"/>
</dbReference>
<dbReference type="EMBL" id="AEUN01000039">
    <property type="protein sequence ID" value="EHJ08848.1"/>
    <property type="molecule type" value="Genomic_DNA"/>
</dbReference>
<dbReference type="GO" id="GO:0016887">
    <property type="term" value="F:ATP hydrolysis activity"/>
    <property type="evidence" value="ECO:0007669"/>
    <property type="project" value="RHEA"/>
</dbReference>
<comment type="function">
    <text evidence="3">DNA-dependent ATPase and ATP-dependent 5'-3' DNA helicase. Has no activity on blunt DNA or DNA with 3'-overhangs, requires at least 10 bases of 5'-ssDNA for helicase activity.</text>
</comment>
<dbReference type="InterPro" id="IPR006345">
    <property type="entry name" value="RecD2"/>
</dbReference>
<name>G5JG49_9STAP</name>
<dbReference type="Pfam" id="PF13604">
    <property type="entry name" value="AAA_30"/>
    <property type="match status" value="1"/>
</dbReference>
<reference evidence="5 6" key="1">
    <citation type="journal article" date="2012" name="BMC Genomics">
        <title>Comparative genomic analysis of the genus Staphylococcus including Staphylococcus aureus and its newly described sister species Staphylococcus simiae.</title>
        <authorList>
            <person name="Suzuki H."/>
            <person name="Lefebure T."/>
            <person name="Pavinski Bitar P."/>
            <person name="Stanhope M.J."/>
        </authorList>
    </citation>
    <scope>NUCLEOTIDE SEQUENCE [LARGE SCALE GENOMIC DNA]</scope>
    <source>
        <strain evidence="5 6">CCM 7213</strain>
    </source>
</reference>
<dbReference type="Gene3D" id="2.30.30.940">
    <property type="match status" value="1"/>
</dbReference>
<dbReference type="GO" id="GO:0003677">
    <property type="term" value="F:DNA binding"/>
    <property type="evidence" value="ECO:0007669"/>
    <property type="project" value="UniProtKB-UniRule"/>
</dbReference>
<dbReference type="PANTHER" id="PTHR43788">
    <property type="entry name" value="DNA2/NAM7 HELICASE FAMILY MEMBER"/>
    <property type="match status" value="1"/>
</dbReference>
<dbReference type="HAMAP" id="MF_01488">
    <property type="entry name" value="RecD2"/>
    <property type="match status" value="1"/>
</dbReference>
<sequence length="818" mass="92336">MTNPTLFDYSMIKGAVEAILFQNSDNFYTVLKVDTIETNEDFDSMPTVVGFFPNIVEGDVYTFKGQIFEHPRYGKQLKAETFEKEMPQTKEAIISYLSSDLFKGIGKKTAQNIVNALGDNAINDILNDASILDKVPSLPKKKQKQIAEQIAANQESEKVMIRLHDLGFGPKLSMAIYQFYLSETIDILNKNPYQLIYDIKGIGFNKADQLARNIGLAYNDPERLKAALLYTLEEECIKQGHTYLPSNVVVDLTIQVLNYQSNDETIDASLLEEMLLHLSEEKKLIVKEEQVSIPSLYYSEIKSVQNLYRVATNTTKLKEIELSDLQMHIGEIEAHNQVNYADSQKEALQMAINSKVMLLTGGPGTGKTTVIKGIVELYAEIHGLSLDYDDYANDDYPIVLAAPTGRASKRLHESTGLEAMTIHRLIGWNQDTQPEDILDNEINARLIIIDEMSMVDTWLFHQFLSAVPLDAQLIFVGDEDQLPSVGPGQVFKDLIDSKVISRVNLTEVYRQQDGSSIIELAHRMKMGQPIDITQRYHDRSFINCSVNQIPDVVDKVVTSAVAKGYNMSDIQVLAPMYKGNAGIKRLNQVLQDILNPKQKDSREIEFGDVLFRKGDKVLQLVNRPNDNIFNGDIGVIVGIFWAKENALNKDVLVVDFEGNEITFTRQDMMELTHAYCTSIHKSQGSEFPIVIMPIVKQYFRMLQRPILYTGLTRAKTSLVLLGDPDAFDIGLKTRGQERLTQLCTLLIGYFNNGGEQDSNTLLSQEQQVANDIVEEEIRQEVKDEPKESISLVLSEETMFKINPMINMGNVSPYDFIER</sequence>
<evidence type="ECO:0000313" key="5">
    <source>
        <dbReference type="EMBL" id="EHJ08848.1"/>
    </source>
</evidence>
<comment type="similarity">
    <text evidence="3">Belongs to the RecD family. RecD2 subfamily.</text>
</comment>
<keyword evidence="3" id="KW-0238">DNA-binding</keyword>
<dbReference type="InterPro" id="IPR050534">
    <property type="entry name" value="Coronavir_polyprotein_1ab"/>
</dbReference>
<dbReference type="PANTHER" id="PTHR43788:SF6">
    <property type="entry name" value="DNA HELICASE B"/>
    <property type="match status" value="1"/>
</dbReference>
<keyword evidence="3" id="KW-0413">Isomerase</keyword>
<organism evidence="5 6">
    <name type="scientific">Staphylococcus simiae CCM 7213 = CCUG 51256</name>
    <dbReference type="NCBI Taxonomy" id="911238"/>
    <lineage>
        <taxon>Bacteria</taxon>
        <taxon>Bacillati</taxon>
        <taxon>Bacillota</taxon>
        <taxon>Bacilli</taxon>
        <taxon>Bacillales</taxon>
        <taxon>Staphylococcaceae</taxon>
        <taxon>Staphylococcus</taxon>
    </lineage>
</organism>
<keyword evidence="1 3" id="KW-0547">Nucleotide-binding</keyword>
<dbReference type="CDD" id="cd17933">
    <property type="entry name" value="DEXSc_RecD-like"/>
    <property type="match status" value="1"/>
</dbReference>
<dbReference type="PATRIC" id="fig|911238.3.peg.383"/>
<dbReference type="SMART" id="SM00382">
    <property type="entry name" value="AAA"/>
    <property type="match status" value="1"/>
</dbReference>
<dbReference type="InterPro" id="IPR055446">
    <property type="entry name" value="RecD2_N_OB"/>
</dbReference>
<evidence type="ECO:0000256" key="1">
    <source>
        <dbReference type="ARBA" id="ARBA00022741"/>
    </source>
</evidence>
<dbReference type="GO" id="GO:0009338">
    <property type="term" value="C:exodeoxyribonuclease V complex"/>
    <property type="evidence" value="ECO:0007669"/>
    <property type="project" value="TreeGrafter"/>
</dbReference>
<dbReference type="AlphaFoldDB" id="G5JG49"/>